<feature type="domain" description="AAA+ ATPase" evidence="2">
    <location>
        <begin position="31"/>
        <end position="160"/>
    </location>
</feature>
<comment type="caution">
    <text evidence="4">The sequence shown here is derived from an EMBL/GenBank/DDBJ whole genome shotgun (WGS) entry which is preliminary data.</text>
</comment>
<dbReference type="SMART" id="SM00382">
    <property type="entry name" value="AAA"/>
    <property type="match status" value="1"/>
</dbReference>
<dbReference type="Gene3D" id="3.40.50.300">
    <property type="entry name" value="P-loop containing nucleotide triphosphate hydrolases"/>
    <property type="match status" value="1"/>
</dbReference>
<reference evidence="3" key="3">
    <citation type="submission" date="2020-02" db="EMBL/GenBank/DDBJ databases">
        <authorList>
            <person name="Matsumoto Y."/>
            <person name="Motooka D."/>
            <person name="Nakamura S."/>
        </authorList>
    </citation>
    <scope>NUCLEOTIDE SEQUENCE</scope>
    <source>
        <strain evidence="3">JCM 6377</strain>
    </source>
</reference>
<comment type="similarity">
    <text evidence="1">Belongs to the DnaA family.</text>
</comment>
<dbReference type="GO" id="GO:0006270">
    <property type="term" value="P:DNA replication initiation"/>
    <property type="evidence" value="ECO:0007669"/>
    <property type="project" value="TreeGrafter"/>
</dbReference>
<dbReference type="Proteomes" id="UP000220914">
    <property type="component" value="Unassembled WGS sequence"/>
</dbReference>
<proteinExistence type="inferred from homology"/>
<dbReference type="InterPro" id="IPR003593">
    <property type="entry name" value="AAA+_ATPase"/>
</dbReference>
<reference evidence="3 6" key="2">
    <citation type="journal article" date="2019" name="Emerg. Microbes Infect.">
        <title>Comprehensive subspecies identification of 175 nontuberculous mycobacteria species based on 7547 genomic profiles.</title>
        <authorList>
            <person name="Matsumoto Y."/>
            <person name="Kinjo T."/>
            <person name="Motooka D."/>
            <person name="Nabeya D."/>
            <person name="Jung N."/>
            <person name="Uechi K."/>
            <person name="Horii T."/>
            <person name="Iida T."/>
            <person name="Fujita J."/>
            <person name="Nakamura S."/>
        </authorList>
    </citation>
    <scope>NUCLEOTIDE SEQUENCE [LARGE SCALE GENOMIC DNA]</scope>
    <source>
        <strain evidence="3 6">JCM 6377</strain>
    </source>
</reference>
<dbReference type="GO" id="GO:0003688">
    <property type="term" value="F:DNA replication origin binding"/>
    <property type="evidence" value="ECO:0007669"/>
    <property type="project" value="TreeGrafter"/>
</dbReference>
<evidence type="ECO:0000259" key="2">
    <source>
        <dbReference type="SMART" id="SM00382"/>
    </source>
</evidence>
<organism evidence="4 5">
    <name type="scientific">Mycolicibacterium agri</name>
    <name type="common">Mycobacterium agri</name>
    <dbReference type="NCBI Taxonomy" id="36811"/>
    <lineage>
        <taxon>Bacteria</taxon>
        <taxon>Bacillati</taxon>
        <taxon>Actinomycetota</taxon>
        <taxon>Actinomycetes</taxon>
        <taxon>Mycobacteriales</taxon>
        <taxon>Mycobacteriaceae</taxon>
        <taxon>Mycolicibacterium</taxon>
    </lineage>
</organism>
<dbReference type="PANTHER" id="PTHR30050:SF2">
    <property type="entry name" value="CHROMOSOMAL REPLICATION INITIATOR PROTEIN DNAA"/>
    <property type="match status" value="1"/>
</dbReference>
<dbReference type="InterPro" id="IPR020591">
    <property type="entry name" value="Chromosome_initiator_DnaA-like"/>
</dbReference>
<dbReference type="EMBL" id="BLKS01000001">
    <property type="protein sequence ID" value="GFG50144.1"/>
    <property type="molecule type" value="Genomic_DNA"/>
</dbReference>
<dbReference type="PANTHER" id="PTHR30050">
    <property type="entry name" value="CHROMOSOMAL REPLICATION INITIATOR PROTEIN DNAA"/>
    <property type="match status" value="1"/>
</dbReference>
<dbReference type="PRINTS" id="PR00051">
    <property type="entry name" value="DNAA"/>
</dbReference>
<name>A0A2A7MNF6_MYCAG</name>
<reference evidence="4 5" key="1">
    <citation type="submission" date="2017-10" db="EMBL/GenBank/DDBJ databases">
        <title>The new phylogeny of genus Mycobacterium.</title>
        <authorList>
            <person name="Tortoli E."/>
            <person name="Trovato A."/>
            <person name="Cirillo D.M."/>
        </authorList>
    </citation>
    <scope>NUCLEOTIDE SEQUENCE [LARGE SCALE GENOMIC DNA]</scope>
    <source>
        <strain evidence="4 5">CCUG37673</strain>
    </source>
</reference>
<dbReference type="EMBL" id="PDCP01000133">
    <property type="protein sequence ID" value="PEG33214.1"/>
    <property type="molecule type" value="Genomic_DNA"/>
</dbReference>
<accession>A0A2A7MNF6</accession>
<protein>
    <recommendedName>
        <fullName evidence="2">AAA+ ATPase domain-containing protein</fullName>
    </recommendedName>
</protein>
<keyword evidence="5" id="KW-1185">Reference proteome</keyword>
<dbReference type="InterPro" id="IPR013317">
    <property type="entry name" value="DnaA_dom"/>
</dbReference>
<dbReference type="InterPro" id="IPR027417">
    <property type="entry name" value="P-loop_NTPase"/>
</dbReference>
<dbReference type="GO" id="GO:0005886">
    <property type="term" value="C:plasma membrane"/>
    <property type="evidence" value="ECO:0007669"/>
    <property type="project" value="TreeGrafter"/>
</dbReference>
<gene>
    <name evidence="4" type="ORF">CQY20_31965</name>
    <name evidence="3" type="ORF">MAGR_15850</name>
</gene>
<evidence type="ECO:0000313" key="5">
    <source>
        <dbReference type="Proteomes" id="UP000220914"/>
    </source>
</evidence>
<evidence type="ECO:0000313" key="4">
    <source>
        <dbReference type="EMBL" id="PEG33214.1"/>
    </source>
</evidence>
<dbReference type="AlphaFoldDB" id="A0A2A7MNF6"/>
<evidence type="ECO:0000256" key="1">
    <source>
        <dbReference type="RuleBase" id="RU004227"/>
    </source>
</evidence>
<dbReference type="SUPFAM" id="SSF52540">
    <property type="entry name" value="P-loop containing nucleoside triphosphate hydrolases"/>
    <property type="match status" value="1"/>
</dbReference>
<sequence length="342" mass="39320">MGHHFTNFVVAQSNRFAHAAARAVAESPAKAYNPLIIWGAQGVGKTHLLRAIYHFTSALHTDLKVKWVTGDTMVEAFTSHPDEGERGAWFTEQKKDIYAQSDVLLIDDVQEFAPEDKQEARSALLDVIERMFDSNRQVVMAADRSPDEIGDLAHLMRNYEWGLIVDIAAPDTETRLEIENLQAVLRAQQKRQLDPIDYRITREWSIEHAAYMYVFYKILYRGYIPPSRRESKEELLLSPVAVGDREWALRNATHFGTEVRDDIYVHYPELRRTYRITCEWSVPKAEYVYTLHKTTHWEDQEPTTARFEGNKAWAERNAAHFSVEIEEAVSAAAVADRGPSRL</sequence>
<evidence type="ECO:0000313" key="3">
    <source>
        <dbReference type="EMBL" id="GFG50144.1"/>
    </source>
</evidence>
<dbReference type="CDD" id="cd00009">
    <property type="entry name" value="AAA"/>
    <property type="match status" value="1"/>
</dbReference>
<dbReference type="Proteomes" id="UP000465302">
    <property type="component" value="Unassembled WGS sequence"/>
</dbReference>
<dbReference type="Pfam" id="PF00308">
    <property type="entry name" value="Bac_DnaA"/>
    <property type="match status" value="1"/>
</dbReference>
<evidence type="ECO:0000313" key="6">
    <source>
        <dbReference type="Proteomes" id="UP000465302"/>
    </source>
</evidence>
<dbReference type="OrthoDB" id="9807019at2"/>
<dbReference type="RefSeq" id="WP_097945080.1">
    <property type="nucleotide sequence ID" value="NZ_BLKS01000001.1"/>
</dbReference>
<keyword evidence="1" id="KW-0235">DNA replication</keyword>